<dbReference type="EMBL" id="MU806310">
    <property type="protein sequence ID" value="KAJ3836565.1"/>
    <property type="molecule type" value="Genomic_DNA"/>
</dbReference>
<feature type="region of interest" description="Disordered" evidence="1">
    <location>
        <begin position="173"/>
        <end position="207"/>
    </location>
</feature>
<feature type="region of interest" description="Disordered" evidence="1">
    <location>
        <begin position="16"/>
        <end position="38"/>
    </location>
</feature>
<gene>
    <name evidence="2" type="ORF">F5878DRAFT_624833</name>
</gene>
<proteinExistence type="predicted"/>
<protein>
    <submittedName>
        <fullName evidence="2">Uncharacterized protein</fullName>
    </submittedName>
</protein>
<evidence type="ECO:0000313" key="2">
    <source>
        <dbReference type="EMBL" id="KAJ3836565.1"/>
    </source>
</evidence>
<name>A0AA38UCK7_9AGAR</name>
<reference evidence="2" key="1">
    <citation type="submission" date="2022-08" db="EMBL/GenBank/DDBJ databases">
        <authorList>
            <consortium name="DOE Joint Genome Institute"/>
            <person name="Min B."/>
            <person name="Riley R."/>
            <person name="Sierra-Patev S."/>
            <person name="Naranjo-Ortiz M."/>
            <person name="Looney B."/>
            <person name="Konkel Z."/>
            <person name="Slot J.C."/>
            <person name="Sakamoto Y."/>
            <person name="Steenwyk J.L."/>
            <person name="Rokas A."/>
            <person name="Carro J."/>
            <person name="Camarero S."/>
            <person name="Ferreira P."/>
            <person name="Molpeceres G."/>
            <person name="Ruiz-Duenas F.J."/>
            <person name="Serrano A."/>
            <person name="Henrissat B."/>
            <person name="Drula E."/>
            <person name="Hughes K.W."/>
            <person name="Mata J.L."/>
            <person name="Ishikawa N.K."/>
            <person name="Vargas-Isla R."/>
            <person name="Ushijima S."/>
            <person name="Smith C.A."/>
            <person name="Ahrendt S."/>
            <person name="Andreopoulos W."/>
            <person name="He G."/>
            <person name="Labutti K."/>
            <person name="Lipzen A."/>
            <person name="Ng V."/>
            <person name="Sandor L."/>
            <person name="Barry K."/>
            <person name="Martinez A.T."/>
            <person name="Xiao Y."/>
            <person name="Gibbons J.G."/>
            <person name="Terashima K."/>
            <person name="Hibbett D.S."/>
            <person name="Grigoriev I.V."/>
        </authorList>
    </citation>
    <scope>NUCLEOTIDE SEQUENCE</scope>
    <source>
        <strain evidence="2">TFB9207</strain>
    </source>
</reference>
<dbReference type="AlphaFoldDB" id="A0AA38UCK7"/>
<keyword evidence="3" id="KW-1185">Reference proteome</keyword>
<evidence type="ECO:0000256" key="1">
    <source>
        <dbReference type="SAM" id="MobiDB-lite"/>
    </source>
</evidence>
<comment type="caution">
    <text evidence="2">The sequence shown here is derived from an EMBL/GenBank/DDBJ whole genome shotgun (WGS) entry which is preliminary data.</text>
</comment>
<organism evidence="2 3">
    <name type="scientific">Lentinula raphanica</name>
    <dbReference type="NCBI Taxonomy" id="153919"/>
    <lineage>
        <taxon>Eukaryota</taxon>
        <taxon>Fungi</taxon>
        <taxon>Dikarya</taxon>
        <taxon>Basidiomycota</taxon>
        <taxon>Agaricomycotina</taxon>
        <taxon>Agaricomycetes</taxon>
        <taxon>Agaricomycetidae</taxon>
        <taxon>Agaricales</taxon>
        <taxon>Marasmiineae</taxon>
        <taxon>Omphalotaceae</taxon>
        <taxon>Lentinula</taxon>
    </lineage>
</organism>
<accession>A0AA38UCK7</accession>
<sequence>MSNVAFPLYGSETRTPDFPPTLKTPVYRTPTKPKRSTRLMVSSPYTDQFSPEYTTAMQQSGFDHMPGLAVYEDNAIAKDVERALRARERARSRKLTPESIPRNRRLVTTPAPSMKAQAFPPSHSNRGLISAHATATPLDFQGECKPTTSERLRMRSFRFPRVKDSISLPYLQNRPRNAPRISNQRIPAVGNGPPPVPSLPSSRPTYSSPVLTCADGSPKRIAPLPRFDPFTRPRADSLSSLVETRNVSNLGIPPMRCGPATVRASRLRRVPTMNDLFSNINRQAVSFYIPCGIRSLVLSDSVLLVSNTYLRAESFLESESAGQPLVWIE</sequence>
<evidence type="ECO:0000313" key="3">
    <source>
        <dbReference type="Proteomes" id="UP001163846"/>
    </source>
</evidence>
<dbReference type="Proteomes" id="UP001163846">
    <property type="component" value="Unassembled WGS sequence"/>
</dbReference>